<dbReference type="Proteomes" id="UP000596063">
    <property type="component" value="Chromosome"/>
</dbReference>
<evidence type="ECO:0000313" key="3">
    <source>
        <dbReference type="Proteomes" id="UP000596063"/>
    </source>
</evidence>
<evidence type="ECO:0000256" key="1">
    <source>
        <dbReference type="SAM" id="MobiDB-lite"/>
    </source>
</evidence>
<feature type="region of interest" description="Disordered" evidence="1">
    <location>
        <begin position="48"/>
        <end position="79"/>
    </location>
</feature>
<dbReference type="RefSeq" id="WP_198568516.1">
    <property type="nucleotide sequence ID" value="NZ_CP066167.1"/>
</dbReference>
<accession>A0A7T4QYI4</accession>
<reference evidence="2 3" key="1">
    <citation type="submission" date="2020-12" db="EMBL/GenBank/DDBJ databases">
        <authorList>
            <person name="Shan Y."/>
        </authorList>
    </citation>
    <scope>NUCLEOTIDE SEQUENCE [LARGE SCALE GENOMIC DNA]</scope>
    <source>
        <strain evidence="3">csc3.9</strain>
    </source>
</reference>
<evidence type="ECO:0008006" key="4">
    <source>
        <dbReference type="Google" id="ProtNLM"/>
    </source>
</evidence>
<organism evidence="2 3">
    <name type="scientific">Spongiibacter nanhainus</name>
    <dbReference type="NCBI Taxonomy" id="2794344"/>
    <lineage>
        <taxon>Bacteria</taxon>
        <taxon>Pseudomonadati</taxon>
        <taxon>Pseudomonadota</taxon>
        <taxon>Gammaproteobacteria</taxon>
        <taxon>Cellvibrionales</taxon>
        <taxon>Spongiibacteraceae</taxon>
        <taxon>Spongiibacter</taxon>
    </lineage>
</organism>
<dbReference type="PROSITE" id="PS51257">
    <property type="entry name" value="PROKAR_LIPOPROTEIN"/>
    <property type="match status" value="1"/>
</dbReference>
<sequence>MQTTLKIAAALCGALALGGCFDDDDNNRKGGMNGGGDEGPVGFGALVSQVFGQGPNDEPITVNDLDIVDDDPGFDDQLN</sequence>
<dbReference type="AlphaFoldDB" id="A0A7T4QYI4"/>
<protein>
    <recommendedName>
        <fullName evidence="4">Lipoprotein</fullName>
    </recommendedName>
</protein>
<dbReference type="KEGG" id="snan:I6N98_11550"/>
<feature type="compositionally biased region" description="Acidic residues" evidence="1">
    <location>
        <begin position="66"/>
        <end position="79"/>
    </location>
</feature>
<gene>
    <name evidence="2" type="ORF">I6N98_11550</name>
</gene>
<proteinExistence type="predicted"/>
<name>A0A7T4QYI4_9GAMM</name>
<dbReference type="EMBL" id="CP066167">
    <property type="protein sequence ID" value="QQD17014.1"/>
    <property type="molecule type" value="Genomic_DNA"/>
</dbReference>
<evidence type="ECO:0000313" key="2">
    <source>
        <dbReference type="EMBL" id="QQD17014.1"/>
    </source>
</evidence>
<keyword evidence="3" id="KW-1185">Reference proteome</keyword>